<keyword evidence="4" id="KW-0732">Signal</keyword>
<name>A0A484UMW7_9ZZZZ</name>
<dbReference type="PANTHER" id="PTHR30069:SF29">
    <property type="entry name" value="HEMOGLOBIN AND HEMOGLOBIN-HAPTOGLOBIN-BINDING PROTEIN 1-RELATED"/>
    <property type="match status" value="1"/>
</dbReference>
<dbReference type="PROSITE" id="PS52016">
    <property type="entry name" value="TONB_DEPENDENT_REC_3"/>
    <property type="match status" value="1"/>
</dbReference>
<dbReference type="PANTHER" id="PTHR30069">
    <property type="entry name" value="TONB-DEPENDENT OUTER MEMBRANE RECEPTOR"/>
    <property type="match status" value="1"/>
</dbReference>
<dbReference type="SUPFAM" id="SSF56935">
    <property type="entry name" value="Porins"/>
    <property type="match status" value="1"/>
</dbReference>
<dbReference type="InterPro" id="IPR012910">
    <property type="entry name" value="Plug_dom"/>
</dbReference>
<dbReference type="Pfam" id="PF00593">
    <property type="entry name" value="TonB_dep_Rec_b-barrel"/>
    <property type="match status" value="1"/>
</dbReference>
<dbReference type="GO" id="GO:0015344">
    <property type="term" value="F:siderophore uptake transmembrane transporter activity"/>
    <property type="evidence" value="ECO:0007669"/>
    <property type="project" value="TreeGrafter"/>
</dbReference>
<keyword evidence="3" id="KW-0812">Transmembrane</keyword>
<dbReference type="Gene3D" id="2.40.170.20">
    <property type="entry name" value="TonB-dependent receptor, beta-barrel domain"/>
    <property type="match status" value="1"/>
</dbReference>
<evidence type="ECO:0000313" key="11">
    <source>
        <dbReference type="EMBL" id="VFR84761.1"/>
    </source>
</evidence>
<feature type="domain" description="TonB-dependent receptor-like beta-barrel" evidence="9">
    <location>
        <begin position="307"/>
        <end position="615"/>
    </location>
</feature>
<evidence type="ECO:0000256" key="8">
    <source>
        <dbReference type="ARBA" id="ARBA00023237"/>
    </source>
</evidence>
<accession>A0A484UMW7</accession>
<gene>
    <name evidence="12" type="ORF">ISE1_3686</name>
    <name evidence="11" type="ORF">ISE2_3667</name>
</gene>
<evidence type="ECO:0000256" key="2">
    <source>
        <dbReference type="ARBA" id="ARBA00022448"/>
    </source>
</evidence>
<proteinExistence type="predicted"/>
<dbReference type="GO" id="GO:0044718">
    <property type="term" value="P:siderophore transmembrane transport"/>
    <property type="evidence" value="ECO:0007669"/>
    <property type="project" value="TreeGrafter"/>
</dbReference>
<keyword evidence="2" id="KW-0813">Transport</keyword>
<comment type="subcellular location">
    <subcellularLocation>
        <location evidence="1">Cell outer membrane</location>
        <topology evidence="1">Multi-pass membrane protein</topology>
    </subcellularLocation>
</comment>
<evidence type="ECO:0000256" key="5">
    <source>
        <dbReference type="ARBA" id="ARBA00023077"/>
    </source>
</evidence>
<evidence type="ECO:0000256" key="1">
    <source>
        <dbReference type="ARBA" id="ARBA00004571"/>
    </source>
</evidence>
<dbReference type="AlphaFoldDB" id="A0A484UMW7"/>
<evidence type="ECO:0000256" key="7">
    <source>
        <dbReference type="ARBA" id="ARBA00023170"/>
    </source>
</evidence>
<evidence type="ECO:0000256" key="4">
    <source>
        <dbReference type="ARBA" id="ARBA00022729"/>
    </source>
</evidence>
<dbReference type="InterPro" id="IPR039426">
    <property type="entry name" value="TonB-dep_rcpt-like"/>
</dbReference>
<sequence length="659" mass="71630">MTLLPHPLALALSAALLSAVAPASAHHEPPAAHEDHHDEAVELDAVVVQSTRSGRRVSDEPIRVDVVSQEEIEEKLLMSPGNVSMLVAETAGVRVQNTSPGMGASNIRIQGLRGRYTQLLADGLPLYGGQSSSIGLLQIPPTDLGSVEIIKGSASALYGPAALGGVVNLISRRPKETAEAEMLLNATSRGDQDVTGYAAGPLAEHWGLSVVGGYHHQDRQDLDGDGWADIPGYERATVRPRLFWESENGARALLTAGAMRESRLGGTLPGQLAPDGQPFALTQRTKRFDAGAVVDVPVRESDRLHLRASAMSTDHDHGYGPAQDNDTHQTGFAEVSYASGVGATSWLAGIAAQQDRFRSARYPQFDYRYTVPALFVQAEQALREDLTLSGSARWDDHSTYGGHFSPRVSLLFRPDEWTLRASIGRGFYAPTPFVEQIEFAGLSRLEALTGLRAEIATTGSIDAGYLHGPWELNLSVFASDIDHAVHLVESATAPGERVQLVNVAGVTRTRGSELLLRYRWQDITVTGSYVYTDAREPGEEGAGRRLVSLTPRHSAGFVAMWEQHDRGRIGLEAYYTGIQALDDNPWRRRSRPYLEVGALGEIVLGRISLFLNLENILNVRQSGYNPILRPRRADDGQWTVDAWAPLEGIVVNAGVRVKF</sequence>
<dbReference type="Gene3D" id="2.170.130.10">
    <property type="entry name" value="TonB-dependent receptor, plug domain"/>
    <property type="match status" value="1"/>
</dbReference>
<reference evidence="12" key="1">
    <citation type="submission" date="2019-03" db="EMBL/GenBank/DDBJ databases">
        <authorList>
            <person name="Danneels B."/>
        </authorList>
    </citation>
    <scope>NUCLEOTIDE SEQUENCE</scope>
</reference>
<dbReference type="GO" id="GO:0009279">
    <property type="term" value="C:cell outer membrane"/>
    <property type="evidence" value="ECO:0007669"/>
    <property type="project" value="UniProtKB-SubCell"/>
</dbReference>
<keyword evidence="8" id="KW-0998">Cell outer membrane</keyword>
<evidence type="ECO:0000256" key="6">
    <source>
        <dbReference type="ARBA" id="ARBA00023136"/>
    </source>
</evidence>
<feature type="domain" description="TonB-dependent receptor plug" evidence="10">
    <location>
        <begin position="57"/>
        <end position="166"/>
    </location>
</feature>
<dbReference type="InterPro" id="IPR036942">
    <property type="entry name" value="Beta-barrel_TonB_sf"/>
</dbReference>
<evidence type="ECO:0000259" key="9">
    <source>
        <dbReference type="Pfam" id="PF00593"/>
    </source>
</evidence>
<organism evidence="12">
    <name type="scientific">plant metagenome</name>
    <dbReference type="NCBI Taxonomy" id="1297885"/>
    <lineage>
        <taxon>unclassified sequences</taxon>
        <taxon>metagenomes</taxon>
        <taxon>organismal metagenomes</taxon>
    </lineage>
</organism>
<evidence type="ECO:0000259" key="10">
    <source>
        <dbReference type="Pfam" id="PF07715"/>
    </source>
</evidence>
<dbReference type="Pfam" id="PF07715">
    <property type="entry name" value="Plug"/>
    <property type="match status" value="1"/>
</dbReference>
<evidence type="ECO:0000256" key="3">
    <source>
        <dbReference type="ARBA" id="ARBA00022692"/>
    </source>
</evidence>
<keyword evidence="5" id="KW-0798">TonB box</keyword>
<dbReference type="InterPro" id="IPR037066">
    <property type="entry name" value="Plug_dom_sf"/>
</dbReference>
<dbReference type="EMBL" id="CAADIM010000029">
    <property type="protein sequence ID" value="VFR87941.1"/>
    <property type="molecule type" value="Genomic_DNA"/>
</dbReference>
<dbReference type="EMBL" id="CAADIN010000010">
    <property type="protein sequence ID" value="VFR84761.1"/>
    <property type="molecule type" value="Genomic_DNA"/>
</dbReference>
<keyword evidence="7 12" id="KW-0675">Receptor</keyword>
<dbReference type="InterPro" id="IPR000531">
    <property type="entry name" value="Beta-barrel_TonB"/>
</dbReference>
<evidence type="ECO:0000313" key="12">
    <source>
        <dbReference type="EMBL" id="VFR87941.1"/>
    </source>
</evidence>
<keyword evidence="6" id="KW-0472">Membrane</keyword>
<protein>
    <submittedName>
        <fullName evidence="12">TonB-dependent receptor Outer membrane receptor for ferrienterochelin and colicins</fullName>
    </submittedName>
</protein>